<dbReference type="InterPro" id="IPR038375">
    <property type="entry name" value="NDUFAF7_sf"/>
</dbReference>
<dbReference type="PANTHER" id="PTHR12049">
    <property type="entry name" value="PROTEIN ARGININE METHYLTRANSFERASE NDUFAF7, MITOCHONDRIAL"/>
    <property type="match status" value="1"/>
</dbReference>
<dbReference type="GO" id="GO:0032259">
    <property type="term" value="P:methylation"/>
    <property type="evidence" value="ECO:0007669"/>
    <property type="project" value="UniProtKB-KW"/>
</dbReference>
<dbReference type="Proteomes" id="UP000054248">
    <property type="component" value="Unassembled WGS sequence"/>
</dbReference>
<dbReference type="STRING" id="1051891.A0A0C3Q9M8"/>
<evidence type="ECO:0000256" key="4">
    <source>
        <dbReference type="ARBA" id="ARBA00022679"/>
    </source>
</evidence>
<comment type="catalytic activity">
    <reaction evidence="6 7">
        <text>L-arginyl-[protein] + 2 S-adenosyl-L-methionine = N(omega),N(omega)'-dimethyl-L-arginyl-[protein] + 2 S-adenosyl-L-homocysteine + 2 H(+)</text>
        <dbReference type="Rhea" id="RHEA:48108"/>
        <dbReference type="Rhea" id="RHEA-COMP:10532"/>
        <dbReference type="Rhea" id="RHEA-COMP:11992"/>
        <dbReference type="ChEBI" id="CHEBI:15378"/>
        <dbReference type="ChEBI" id="CHEBI:29965"/>
        <dbReference type="ChEBI" id="CHEBI:57856"/>
        <dbReference type="ChEBI" id="CHEBI:59789"/>
        <dbReference type="ChEBI" id="CHEBI:88221"/>
        <dbReference type="EC" id="2.1.1.320"/>
    </reaction>
</comment>
<comment type="similarity">
    <text evidence="2 7">Belongs to the NDUFAF7 family.</text>
</comment>
<comment type="subcellular location">
    <subcellularLocation>
        <location evidence="1 7">Mitochondrion</location>
    </subcellularLocation>
</comment>
<evidence type="ECO:0000313" key="9">
    <source>
        <dbReference type="Proteomes" id="UP000054248"/>
    </source>
</evidence>
<evidence type="ECO:0000256" key="3">
    <source>
        <dbReference type="ARBA" id="ARBA00022603"/>
    </source>
</evidence>
<dbReference type="GO" id="GO:0005739">
    <property type="term" value="C:mitochondrion"/>
    <property type="evidence" value="ECO:0007669"/>
    <property type="project" value="UniProtKB-SubCell"/>
</dbReference>
<evidence type="ECO:0000256" key="7">
    <source>
        <dbReference type="RuleBase" id="RU364114"/>
    </source>
</evidence>
<gene>
    <name evidence="8" type="ORF">M407DRAFT_23951</name>
</gene>
<dbReference type="InterPro" id="IPR029063">
    <property type="entry name" value="SAM-dependent_MTases_sf"/>
</dbReference>
<dbReference type="SUPFAM" id="SSF53335">
    <property type="entry name" value="S-adenosyl-L-methionine-dependent methyltransferases"/>
    <property type="match status" value="1"/>
</dbReference>
<dbReference type="EC" id="2.1.1.320" evidence="7"/>
<evidence type="ECO:0000256" key="1">
    <source>
        <dbReference type="ARBA" id="ARBA00004173"/>
    </source>
</evidence>
<dbReference type="EMBL" id="KN823019">
    <property type="protein sequence ID" value="KIO26755.1"/>
    <property type="molecule type" value="Genomic_DNA"/>
</dbReference>
<dbReference type="AlphaFoldDB" id="A0A0C3Q9M8"/>
<keyword evidence="9" id="KW-1185">Reference proteome</keyword>
<keyword evidence="3 7" id="KW-0489">Methyltransferase</keyword>
<dbReference type="GO" id="GO:0032981">
    <property type="term" value="P:mitochondrial respiratory chain complex I assembly"/>
    <property type="evidence" value="ECO:0007669"/>
    <property type="project" value="TreeGrafter"/>
</dbReference>
<keyword evidence="4 7" id="KW-0808">Transferase</keyword>
<proteinExistence type="inferred from homology"/>
<protein>
    <recommendedName>
        <fullName evidence="7">Protein arginine methyltransferase NDUFAF7</fullName>
        <ecNumber evidence="7">2.1.1.320</ecNumber>
    </recommendedName>
</protein>
<dbReference type="InterPro" id="IPR003788">
    <property type="entry name" value="NDUFAF7"/>
</dbReference>
<evidence type="ECO:0000256" key="5">
    <source>
        <dbReference type="ARBA" id="ARBA00023128"/>
    </source>
</evidence>
<dbReference type="HOGENOM" id="CLU_024840_3_1_1"/>
<reference evidence="9" key="2">
    <citation type="submission" date="2015-01" db="EMBL/GenBank/DDBJ databases">
        <title>Evolutionary Origins and Diversification of the Mycorrhizal Mutualists.</title>
        <authorList>
            <consortium name="DOE Joint Genome Institute"/>
            <consortium name="Mycorrhizal Genomics Consortium"/>
            <person name="Kohler A."/>
            <person name="Kuo A."/>
            <person name="Nagy L.G."/>
            <person name="Floudas D."/>
            <person name="Copeland A."/>
            <person name="Barry K.W."/>
            <person name="Cichocki N."/>
            <person name="Veneault-Fourrey C."/>
            <person name="LaButti K."/>
            <person name="Lindquist E.A."/>
            <person name="Lipzen A."/>
            <person name="Lundell T."/>
            <person name="Morin E."/>
            <person name="Murat C."/>
            <person name="Riley R."/>
            <person name="Ohm R."/>
            <person name="Sun H."/>
            <person name="Tunlid A."/>
            <person name="Henrissat B."/>
            <person name="Grigoriev I.V."/>
            <person name="Hibbett D.S."/>
            <person name="Martin F."/>
        </authorList>
    </citation>
    <scope>NUCLEOTIDE SEQUENCE [LARGE SCALE GENOMIC DNA]</scope>
    <source>
        <strain evidence="9">MUT 4182</strain>
    </source>
</reference>
<dbReference type="OrthoDB" id="438553at2759"/>
<dbReference type="GO" id="GO:0035243">
    <property type="term" value="F:protein-arginine omega-N symmetric methyltransferase activity"/>
    <property type="evidence" value="ECO:0007669"/>
    <property type="project" value="UniProtKB-EC"/>
</dbReference>
<evidence type="ECO:0000256" key="2">
    <source>
        <dbReference type="ARBA" id="ARBA00005891"/>
    </source>
</evidence>
<reference evidence="8 9" key="1">
    <citation type="submission" date="2014-04" db="EMBL/GenBank/DDBJ databases">
        <authorList>
            <consortium name="DOE Joint Genome Institute"/>
            <person name="Kuo A."/>
            <person name="Girlanda M."/>
            <person name="Perotto S."/>
            <person name="Kohler A."/>
            <person name="Nagy L.G."/>
            <person name="Floudas D."/>
            <person name="Copeland A."/>
            <person name="Barry K.W."/>
            <person name="Cichocki N."/>
            <person name="Veneault-Fourrey C."/>
            <person name="LaButti K."/>
            <person name="Lindquist E.A."/>
            <person name="Lipzen A."/>
            <person name="Lundell T."/>
            <person name="Morin E."/>
            <person name="Murat C."/>
            <person name="Sun H."/>
            <person name="Tunlid A."/>
            <person name="Henrissat B."/>
            <person name="Grigoriev I.V."/>
            <person name="Hibbett D.S."/>
            <person name="Martin F."/>
            <person name="Nordberg H.P."/>
            <person name="Cantor M.N."/>
            <person name="Hua S.X."/>
        </authorList>
    </citation>
    <scope>NUCLEOTIDE SEQUENCE [LARGE SCALE GENOMIC DNA]</scope>
    <source>
        <strain evidence="8 9">MUT 4182</strain>
    </source>
</reference>
<dbReference type="Gene3D" id="3.40.50.12710">
    <property type="match status" value="1"/>
</dbReference>
<evidence type="ECO:0000256" key="6">
    <source>
        <dbReference type="ARBA" id="ARBA00048612"/>
    </source>
</evidence>
<keyword evidence="5 7" id="KW-0496">Mitochondrion</keyword>
<dbReference type="Pfam" id="PF02636">
    <property type="entry name" value="Methyltransf_28"/>
    <property type="match status" value="1"/>
</dbReference>
<sequence length="478" mass="53013">MKGSGLVAFYPRFVNNDKPSMQALRTHFRPRPTQFSKCLQRASKPATAPISCLLRHSSHLSGPAETPNKLAKIIEDTIRSTGPIPVSKYIQLCLSHPTEGYYMKGDIFGTKGDFITSPEINQAFGELVGIWLLSRWLEDGKPSRVQLVELGPGRGTLMDDVLRATRGFKEFASALTSVTLVETSEQLRKKQNEKLKKYGVPLSWHDRIEDVPQDAYSLIVAHEFFDAMPIHVLQKTERGFREVLVGLDSTTLIKNRSPLDIDTTLASPTVQHTSSRLNFTLSAESSPVTSVLVASSPRFANLPTGSRIEVSPASFKIAHKMGNLVEKGGAALIVDYGGPRFFGNSFRAFRKHKVVEVFEGPGSSDLTANVDFAYLKEAMSQPGLFHGLLSQRDFLLKMGIEVRCNALMRSAINDERRKDIEHSVKRLIDPLGMGTQYQVMAVTPKEKPYPFLEAMDNVMERKDAGAEKRGESASANKD</sequence>
<evidence type="ECO:0000313" key="8">
    <source>
        <dbReference type="EMBL" id="KIO26755.1"/>
    </source>
</evidence>
<organism evidence="8 9">
    <name type="scientific">Tulasnella calospora MUT 4182</name>
    <dbReference type="NCBI Taxonomy" id="1051891"/>
    <lineage>
        <taxon>Eukaryota</taxon>
        <taxon>Fungi</taxon>
        <taxon>Dikarya</taxon>
        <taxon>Basidiomycota</taxon>
        <taxon>Agaricomycotina</taxon>
        <taxon>Agaricomycetes</taxon>
        <taxon>Cantharellales</taxon>
        <taxon>Tulasnellaceae</taxon>
        <taxon>Tulasnella</taxon>
    </lineage>
</organism>
<name>A0A0C3Q9M8_9AGAM</name>
<comment type="function">
    <text evidence="7">Arginine methyltransferase involved in the assembly or stability of mitochondrial NADH:ubiquinone oxidoreductase complex (complex I).</text>
</comment>
<dbReference type="PANTHER" id="PTHR12049:SF7">
    <property type="entry name" value="PROTEIN ARGININE METHYLTRANSFERASE NDUFAF7, MITOCHONDRIAL"/>
    <property type="match status" value="1"/>
</dbReference>
<accession>A0A0C3Q9M8</accession>